<evidence type="ECO:0000256" key="14">
    <source>
        <dbReference type="ARBA" id="ARBA00038000"/>
    </source>
</evidence>
<comment type="caution">
    <text evidence="18">The sequence shown here is derived from an EMBL/GenBank/DDBJ whole genome shotgun (WGS) entry which is preliminary data.</text>
</comment>
<dbReference type="GO" id="GO:0008270">
    <property type="term" value="F:zinc ion binding"/>
    <property type="evidence" value="ECO:0007669"/>
    <property type="project" value="UniProtKB-KW"/>
</dbReference>
<dbReference type="InterPro" id="IPR003439">
    <property type="entry name" value="ABC_transporter-like_ATP-bd"/>
</dbReference>
<dbReference type="Pfam" id="PF00005">
    <property type="entry name" value="ABC_tran"/>
    <property type="match status" value="1"/>
</dbReference>
<keyword evidence="7" id="KW-0228">DNA excision</keyword>
<gene>
    <name evidence="18" type="ORF">DVR12_26140</name>
</gene>
<dbReference type="PROSITE" id="PS00211">
    <property type="entry name" value="ABC_TRANSPORTER_1"/>
    <property type="match status" value="2"/>
</dbReference>
<dbReference type="PROSITE" id="PS50893">
    <property type="entry name" value="ABC_TRANSPORTER_2"/>
    <property type="match status" value="2"/>
</dbReference>
<dbReference type="InterPro" id="IPR027417">
    <property type="entry name" value="P-loop_NTPase"/>
</dbReference>
<dbReference type="AlphaFoldDB" id="A0A3E1Y2I8"/>
<evidence type="ECO:0000313" key="19">
    <source>
        <dbReference type="Proteomes" id="UP000260644"/>
    </source>
</evidence>
<evidence type="ECO:0000256" key="1">
    <source>
        <dbReference type="ARBA" id="ARBA00004496"/>
    </source>
</evidence>
<evidence type="ECO:0000256" key="4">
    <source>
        <dbReference type="ARBA" id="ARBA00022737"/>
    </source>
</evidence>
<reference evidence="18 19" key="1">
    <citation type="submission" date="2018-07" db="EMBL/GenBank/DDBJ databases">
        <title>Chitinophaga K2CV101002-2 sp. nov., isolated from a monsoon evergreen broad-leaved forest soil.</title>
        <authorList>
            <person name="Lv Y."/>
        </authorList>
    </citation>
    <scope>NUCLEOTIDE SEQUENCE [LARGE SCALE GENOMIC DNA]</scope>
    <source>
        <strain evidence="18 19">GDMCC 1.1288</strain>
    </source>
</reference>
<keyword evidence="3" id="KW-0479">Metal-binding</keyword>
<keyword evidence="19" id="KW-1185">Reference proteome</keyword>
<evidence type="ECO:0000256" key="7">
    <source>
        <dbReference type="ARBA" id="ARBA00022769"/>
    </source>
</evidence>
<accession>A0A3E1Y2I8</accession>
<dbReference type="GO" id="GO:0005524">
    <property type="term" value="F:ATP binding"/>
    <property type="evidence" value="ECO:0007669"/>
    <property type="project" value="UniProtKB-KW"/>
</dbReference>
<dbReference type="GO" id="GO:0003677">
    <property type="term" value="F:DNA binding"/>
    <property type="evidence" value="ECO:0007669"/>
    <property type="project" value="UniProtKB-KW"/>
</dbReference>
<evidence type="ECO:0000256" key="10">
    <source>
        <dbReference type="ARBA" id="ARBA00022840"/>
    </source>
</evidence>
<evidence type="ECO:0000259" key="17">
    <source>
        <dbReference type="PROSITE" id="PS50893"/>
    </source>
</evidence>
<dbReference type="EMBL" id="QPMM01000018">
    <property type="protein sequence ID" value="RFS18863.1"/>
    <property type="molecule type" value="Genomic_DNA"/>
</dbReference>
<keyword evidence="10" id="KW-0067">ATP-binding</keyword>
<dbReference type="InterPro" id="IPR017871">
    <property type="entry name" value="ABC_transporter-like_CS"/>
</dbReference>
<dbReference type="CDD" id="cd03270">
    <property type="entry name" value="ABC_UvrA_I"/>
    <property type="match status" value="1"/>
</dbReference>
<feature type="domain" description="ABC transporter" evidence="17">
    <location>
        <begin position="1"/>
        <end position="434"/>
    </location>
</feature>
<evidence type="ECO:0000256" key="6">
    <source>
        <dbReference type="ARBA" id="ARBA00022763"/>
    </source>
</evidence>
<evidence type="ECO:0000313" key="18">
    <source>
        <dbReference type="EMBL" id="RFS18863.1"/>
    </source>
</evidence>
<evidence type="ECO:0000256" key="3">
    <source>
        <dbReference type="ARBA" id="ARBA00022723"/>
    </source>
</evidence>
<keyword evidence="11" id="KW-0267">Excision nuclease</keyword>
<dbReference type="GO" id="GO:0016887">
    <property type="term" value="F:ATP hydrolysis activity"/>
    <property type="evidence" value="ECO:0007669"/>
    <property type="project" value="InterPro"/>
</dbReference>
<evidence type="ECO:0000256" key="12">
    <source>
        <dbReference type="ARBA" id="ARBA00023125"/>
    </source>
</evidence>
<dbReference type="Gene3D" id="3.40.50.300">
    <property type="entry name" value="P-loop containing nucleotide triphosphate hydrolases"/>
    <property type="match status" value="2"/>
</dbReference>
<dbReference type="PANTHER" id="PTHR43152:SF3">
    <property type="entry name" value="UVRABC SYSTEM PROTEIN A"/>
    <property type="match status" value="1"/>
</dbReference>
<keyword evidence="5" id="KW-0547">Nucleotide-binding</keyword>
<evidence type="ECO:0000256" key="5">
    <source>
        <dbReference type="ARBA" id="ARBA00022741"/>
    </source>
</evidence>
<evidence type="ECO:0000256" key="15">
    <source>
        <dbReference type="ARBA" id="ARBA00039316"/>
    </source>
</evidence>
<dbReference type="Gene3D" id="1.20.1580.10">
    <property type="entry name" value="ABC transporter ATPase like domain"/>
    <property type="match status" value="2"/>
</dbReference>
<evidence type="ECO:0000256" key="13">
    <source>
        <dbReference type="ARBA" id="ARBA00023204"/>
    </source>
</evidence>
<dbReference type="Pfam" id="PF17755">
    <property type="entry name" value="UvrA_DNA-bind"/>
    <property type="match status" value="1"/>
</dbReference>
<evidence type="ECO:0000256" key="2">
    <source>
        <dbReference type="ARBA" id="ARBA00022490"/>
    </source>
</evidence>
<dbReference type="GO" id="GO:0005737">
    <property type="term" value="C:cytoplasm"/>
    <property type="evidence" value="ECO:0007669"/>
    <property type="project" value="UniProtKB-SubCell"/>
</dbReference>
<keyword evidence="6" id="KW-0227">DNA damage</keyword>
<dbReference type="Proteomes" id="UP000260644">
    <property type="component" value="Unassembled WGS sequence"/>
</dbReference>
<dbReference type="Gene3D" id="1.10.8.280">
    <property type="entry name" value="ABC transporter ATPase domain-like"/>
    <property type="match status" value="1"/>
</dbReference>
<evidence type="ECO:0000256" key="16">
    <source>
        <dbReference type="ARBA" id="ARBA00042156"/>
    </source>
</evidence>
<dbReference type="OrthoDB" id="9809851at2"/>
<keyword evidence="8" id="KW-0863">Zinc-finger</keyword>
<keyword evidence="12" id="KW-0238">DNA-binding</keyword>
<evidence type="ECO:0000256" key="8">
    <source>
        <dbReference type="ARBA" id="ARBA00022771"/>
    </source>
</evidence>
<feature type="domain" description="ABC transporter" evidence="17">
    <location>
        <begin position="450"/>
        <end position="739"/>
    </location>
</feature>
<dbReference type="RefSeq" id="WP_116978765.1">
    <property type="nucleotide sequence ID" value="NZ_QPMM01000018.1"/>
</dbReference>
<keyword evidence="2" id="KW-0963">Cytoplasm</keyword>
<organism evidence="18 19">
    <name type="scientific">Chitinophaga silvatica</name>
    <dbReference type="NCBI Taxonomy" id="2282649"/>
    <lineage>
        <taxon>Bacteria</taxon>
        <taxon>Pseudomonadati</taxon>
        <taxon>Bacteroidota</taxon>
        <taxon>Chitinophagia</taxon>
        <taxon>Chitinophagales</taxon>
        <taxon>Chitinophagaceae</taxon>
        <taxon>Chitinophaga</taxon>
    </lineage>
</organism>
<name>A0A3E1Y2I8_9BACT</name>
<proteinExistence type="inferred from homology"/>
<dbReference type="PANTHER" id="PTHR43152">
    <property type="entry name" value="UVRABC SYSTEM PROTEIN A"/>
    <property type="match status" value="1"/>
</dbReference>
<dbReference type="GO" id="GO:0006281">
    <property type="term" value="P:DNA repair"/>
    <property type="evidence" value="ECO:0007669"/>
    <property type="project" value="UniProtKB-KW"/>
</dbReference>
<sequence>MKNIIITGARQNNLKNISLELPKNQITVFTGVSGSGKSSLVFLTIGAEAQRQINETHNSFVRNRLTHLGIADVDKIENLNVPIIINQQKIGGNARSTVGTVTDIYAQLRLLYSRIGQPFVGYSNIFSFNNPAGMCPECEGLGYVQSINLNKLIDKSKSLNEGAIRFPTFQPGGWRLTRYTQSGYFDNDKILKDYSKQEWDLLLYAKEHKPAKPSENWGKTVLYEGIIPRIEKAFLKKDSKETDIRKDTLSDLVTAATCPVCNGQRLNEKVLSCKIQGKNIADCCSMAIDDLQVFLKSIHAKGYETLLQELIKRLQNLITIGLQYLTLNRTTATLSGGESQRIKMVKQLSNSLIDLLYILDEPSVGLHPADVDNIINIIKQIRDKGNTVLVVEHDPDIISIADHIVDMGPEAGKQGGQIVYQGTFSGLKNSAGKTGRYFHTHPTYNQHPKSFTESIQLSDASMHNLKDVSVSIPLSVLTVVTGVAGSGKSTLISEVLPNQHPYTKVIDQSPIIGSIRSTLLTYLGVADQIRRFYAEANHVNASLFSNNSEGACLACNGTGIQKIDLAFMDDIEQVCDVCDGSGFNPEMLKYTYRGKNIVELMQLTVLEAIEFFDERNLLADFETLTKLGLHYITLGQRLSSFSGGERQRLKLSKELKEQPAVLVLDEPSTGLHPSDTAKLLQVMHELVDAGNTLIVIEHNLDIISQADWIIDMGPGAGKYGGKIVFEGTVAALLQCEGSITGRYLNAYLRR</sequence>
<evidence type="ECO:0000256" key="11">
    <source>
        <dbReference type="ARBA" id="ARBA00022881"/>
    </source>
</evidence>
<dbReference type="SUPFAM" id="SSF52540">
    <property type="entry name" value="P-loop containing nucleoside triphosphate hydrolases"/>
    <property type="match status" value="2"/>
</dbReference>
<dbReference type="InterPro" id="IPR041552">
    <property type="entry name" value="UvrA_DNA-bd"/>
</dbReference>
<keyword evidence="13" id="KW-0234">DNA repair</keyword>
<dbReference type="GO" id="GO:0004518">
    <property type="term" value="F:nuclease activity"/>
    <property type="evidence" value="ECO:0007669"/>
    <property type="project" value="UniProtKB-KW"/>
</dbReference>
<protein>
    <recommendedName>
        <fullName evidence="15">UvrABC system protein A</fullName>
    </recommendedName>
    <alternativeName>
        <fullName evidence="16">Excinuclease ABC subunit A</fullName>
    </alternativeName>
</protein>
<comment type="similarity">
    <text evidence="14">Belongs to the ABC transporter superfamily. UvrA family.</text>
</comment>
<comment type="subcellular location">
    <subcellularLocation>
        <location evidence="1">Cytoplasm</location>
    </subcellularLocation>
</comment>
<keyword evidence="4" id="KW-0677">Repeat</keyword>
<keyword evidence="9" id="KW-0862">Zinc</keyword>
<evidence type="ECO:0000256" key="9">
    <source>
        <dbReference type="ARBA" id="ARBA00022833"/>
    </source>
</evidence>